<name>A0A815Q915_9BILA</name>
<dbReference type="Proteomes" id="UP000663891">
    <property type="component" value="Unassembled WGS sequence"/>
</dbReference>
<evidence type="ECO:0000256" key="1">
    <source>
        <dbReference type="SAM" id="MobiDB-lite"/>
    </source>
</evidence>
<evidence type="ECO:0000313" key="2">
    <source>
        <dbReference type="EMBL" id="CAF1460623.1"/>
    </source>
</evidence>
<accession>A0A815Q915</accession>
<reference evidence="2" key="1">
    <citation type="submission" date="2021-02" db="EMBL/GenBank/DDBJ databases">
        <authorList>
            <person name="Nowell W R."/>
        </authorList>
    </citation>
    <scope>NUCLEOTIDE SEQUENCE</scope>
</reference>
<dbReference type="AlphaFoldDB" id="A0A815Q915"/>
<feature type="compositionally biased region" description="Basic and acidic residues" evidence="1">
    <location>
        <begin position="84"/>
        <end position="97"/>
    </location>
</feature>
<gene>
    <name evidence="2" type="ORF">VCS650_LOCUS40022</name>
</gene>
<evidence type="ECO:0000313" key="3">
    <source>
        <dbReference type="Proteomes" id="UP000663891"/>
    </source>
</evidence>
<proteinExistence type="predicted"/>
<feature type="compositionally biased region" description="Low complexity" evidence="1">
    <location>
        <begin position="71"/>
        <end position="83"/>
    </location>
</feature>
<protein>
    <submittedName>
        <fullName evidence="2">Uncharacterized protein</fullName>
    </submittedName>
</protein>
<dbReference type="EMBL" id="CAJNON010001414">
    <property type="protein sequence ID" value="CAF1460623.1"/>
    <property type="molecule type" value="Genomic_DNA"/>
</dbReference>
<organism evidence="2 3">
    <name type="scientific">Adineta steineri</name>
    <dbReference type="NCBI Taxonomy" id="433720"/>
    <lineage>
        <taxon>Eukaryota</taxon>
        <taxon>Metazoa</taxon>
        <taxon>Spiralia</taxon>
        <taxon>Gnathifera</taxon>
        <taxon>Rotifera</taxon>
        <taxon>Eurotatoria</taxon>
        <taxon>Bdelloidea</taxon>
        <taxon>Adinetida</taxon>
        <taxon>Adinetidae</taxon>
        <taxon>Adineta</taxon>
    </lineage>
</organism>
<feature type="region of interest" description="Disordered" evidence="1">
    <location>
        <begin position="25"/>
        <end position="97"/>
    </location>
</feature>
<feature type="compositionally biased region" description="Low complexity" evidence="1">
    <location>
        <begin position="31"/>
        <end position="43"/>
    </location>
</feature>
<comment type="caution">
    <text evidence="2">The sequence shown here is derived from an EMBL/GenBank/DDBJ whole genome shotgun (WGS) entry which is preliminary data.</text>
</comment>
<sequence length="97" mass="11321">MSVRSDVNTTAKLNKIANHINSSHYDDENIHYNNHYNYSNEYYQQQRSTNNKRSKRVGASIIQNQPQRKPIGNGSNNNNFGHHSISDNDQKESKEWE</sequence>